<dbReference type="AlphaFoldDB" id="A0A0F5K3T0"/>
<dbReference type="SUPFAM" id="SSF51735">
    <property type="entry name" value="NAD(P)-binding Rossmann-fold domains"/>
    <property type="match status" value="1"/>
</dbReference>
<dbReference type="Pfam" id="PF03807">
    <property type="entry name" value="F420_oxidored"/>
    <property type="match status" value="1"/>
</dbReference>
<dbReference type="GO" id="GO:0016491">
    <property type="term" value="F:oxidoreductase activity"/>
    <property type="evidence" value="ECO:0007669"/>
    <property type="project" value="UniProtKB-KW"/>
</dbReference>
<name>A0A0F5K3T0_9BURK</name>
<protein>
    <submittedName>
        <fullName evidence="3">NADP oxidoreductase</fullName>
    </submittedName>
</protein>
<dbReference type="InterPro" id="IPR036291">
    <property type="entry name" value="NAD(P)-bd_dom_sf"/>
</dbReference>
<accession>A0A0F5K3T0</accession>
<evidence type="ECO:0000313" key="3">
    <source>
        <dbReference type="EMBL" id="KKB64753.1"/>
    </source>
</evidence>
<dbReference type="InterPro" id="IPR028939">
    <property type="entry name" value="P5C_Rdtase_cat_N"/>
</dbReference>
<sequence>MKIGIIGAGFIGRAVAKLSLAAGHDVMVSNSRGPKSLSSIPSGIGCQVGTVEEAASFGNIVLLAIPFSAYTSIAPQLLAGKILMDANNYYPDRDGNIAPLDRHETTTSEMTAKHFASAKVVKTFNAILAKDLEEDGRPAGASDRRALPIAGDDIGAKATVADLLDQMGFDCVDAGSLKDSWRFERAKPAYCIRLDAENLTKALAAAERDVEVEHGAWRQ</sequence>
<dbReference type="STRING" id="28092.WM40_05160"/>
<keyword evidence="4" id="KW-1185">Reference proteome</keyword>
<dbReference type="RefSeq" id="WP_024905937.1">
    <property type="nucleotide sequence ID" value="NZ_CADFGU010000005.1"/>
</dbReference>
<dbReference type="PANTHER" id="PTHR14239">
    <property type="entry name" value="DUDULIN-RELATED"/>
    <property type="match status" value="1"/>
</dbReference>
<feature type="domain" description="Pyrroline-5-carboxylate reductase catalytic N-terminal" evidence="2">
    <location>
        <begin position="2"/>
        <end position="88"/>
    </location>
</feature>
<keyword evidence="1" id="KW-0560">Oxidoreductase</keyword>
<dbReference type="InterPro" id="IPR051267">
    <property type="entry name" value="STEAP_metalloreductase"/>
</dbReference>
<gene>
    <name evidence="3" type="ORF">WM40_05160</name>
</gene>
<evidence type="ECO:0000259" key="2">
    <source>
        <dbReference type="Pfam" id="PF03807"/>
    </source>
</evidence>
<reference evidence="3 4" key="1">
    <citation type="submission" date="2015-03" db="EMBL/GenBank/DDBJ databases">
        <title>Draft Genome Sequence of Burkholderia andropogonis type strain ICMP2807, isolated from Sorghum bicolor.</title>
        <authorList>
            <person name="Lopes-Santos L."/>
            <person name="Castro D.B."/>
            <person name="Ottoboni L.M."/>
            <person name="Park D."/>
            <person name="Weirc B.S."/>
            <person name="Destefano S.A."/>
        </authorList>
    </citation>
    <scope>NUCLEOTIDE SEQUENCE [LARGE SCALE GENOMIC DNA]</scope>
    <source>
        <strain evidence="3 4">ICMP2807</strain>
    </source>
</reference>
<organism evidence="3 4">
    <name type="scientific">Robbsia andropogonis</name>
    <dbReference type="NCBI Taxonomy" id="28092"/>
    <lineage>
        <taxon>Bacteria</taxon>
        <taxon>Pseudomonadati</taxon>
        <taxon>Pseudomonadota</taxon>
        <taxon>Betaproteobacteria</taxon>
        <taxon>Burkholderiales</taxon>
        <taxon>Burkholderiaceae</taxon>
        <taxon>Robbsia</taxon>
    </lineage>
</organism>
<evidence type="ECO:0000256" key="1">
    <source>
        <dbReference type="ARBA" id="ARBA00023002"/>
    </source>
</evidence>
<dbReference type="OrthoDB" id="5499754at2"/>
<dbReference type="PATRIC" id="fig|28092.6.peg.1224"/>
<dbReference type="Gene3D" id="3.40.50.720">
    <property type="entry name" value="NAD(P)-binding Rossmann-like Domain"/>
    <property type="match status" value="1"/>
</dbReference>
<dbReference type="EMBL" id="LAQU01000003">
    <property type="protein sequence ID" value="KKB64753.1"/>
    <property type="molecule type" value="Genomic_DNA"/>
</dbReference>
<evidence type="ECO:0000313" key="4">
    <source>
        <dbReference type="Proteomes" id="UP000033618"/>
    </source>
</evidence>
<dbReference type="Proteomes" id="UP000033618">
    <property type="component" value="Unassembled WGS sequence"/>
</dbReference>
<comment type="caution">
    <text evidence="3">The sequence shown here is derived from an EMBL/GenBank/DDBJ whole genome shotgun (WGS) entry which is preliminary data.</text>
</comment>
<proteinExistence type="predicted"/>